<accession>A0A955RPR9</accession>
<name>A0A955RPR9_UNCKA</name>
<evidence type="ECO:0000313" key="3">
    <source>
        <dbReference type="Proteomes" id="UP000701698"/>
    </source>
</evidence>
<dbReference type="EMBL" id="JAGQKX010000001">
    <property type="protein sequence ID" value="MCA9389785.1"/>
    <property type="molecule type" value="Genomic_DNA"/>
</dbReference>
<evidence type="ECO:0000256" key="1">
    <source>
        <dbReference type="SAM" id="Phobius"/>
    </source>
</evidence>
<keyword evidence="1" id="KW-0472">Membrane</keyword>
<dbReference type="AlphaFoldDB" id="A0A955RPR9"/>
<keyword evidence="1" id="KW-1133">Transmembrane helix</keyword>
<reference evidence="2" key="1">
    <citation type="submission" date="2020-04" db="EMBL/GenBank/DDBJ databases">
        <authorList>
            <person name="Zhang T."/>
        </authorList>
    </citation>
    <scope>NUCLEOTIDE SEQUENCE</scope>
    <source>
        <strain evidence="2">HKST-UBA01</strain>
    </source>
</reference>
<reference evidence="2" key="2">
    <citation type="journal article" date="2021" name="Microbiome">
        <title>Successional dynamics and alternative stable states in a saline activated sludge microbial community over 9 years.</title>
        <authorList>
            <person name="Wang Y."/>
            <person name="Ye J."/>
            <person name="Ju F."/>
            <person name="Liu L."/>
            <person name="Boyd J.A."/>
            <person name="Deng Y."/>
            <person name="Parks D.H."/>
            <person name="Jiang X."/>
            <person name="Yin X."/>
            <person name="Woodcroft B.J."/>
            <person name="Tyson G.W."/>
            <person name="Hugenholtz P."/>
            <person name="Polz M.F."/>
            <person name="Zhang T."/>
        </authorList>
    </citation>
    <scope>NUCLEOTIDE SEQUENCE</scope>
    <source>
        <strain evidence="2">HKST-UBA01</strain>
    </source>
</reference>
<dbReference type="Proteomes" id="UP000701698">
    <property type="component" value="Unassembled WGS sequence"/>
</dbReference>
<feature type="transmembrane region" description="Helical" evidence="1">
    <location>
        <begin position="198"/>
        <end position="219"/>
    </location>
</feature>
<comment type="caution">
    <text evidence="2">The sequence shown here is derived from an EMBL/GenBank/DDBJ whole genome shotgun (WGS) entry which is preliminary data.</text>
</comment>
<keyword evidence="1" id="KW-0812">Transmembrane</keyword>
<evidence type="ECO:0000313" key="2">
    <source>
        <dbReference type="EMBL" id="MCA9389785.1"/>
    </source>
</evidence>
<gene>
    <name evidence="2" type="ORF">KC571_00085</name>
</gene>
<organism evidence="2 3">
    <name type="scientific">candidate division WWE3 bacterium</name>
    <dbReference type="NCBI Taxonomy" id="2053526"/>
    <lineage>
        <taxon>Bacteria</taxon>
        <taxon>Katanobacteria</taxon>
    </lineage>
</organism>
<evidence type="ECO:0008006" key="4">
    <source>
        <dbReference type="Google" id="ProtNLM"/>
    </source>
</evidence>
<protein>
    <recommendedName>
        <fullName evidence="4">LPXTG cell wall anchor domain-containing protein</fullName>
    </recommendedName>
</protein>
<proteinExistence type="predicted"/>
<sequence length="228" mass="24710">MQKQLHRKYIPILFTLFFILLAVGHHRLVHAADNTLQCSDGACTFVGNNQLFDEASLVPGDETSRILLAENNLAIPISVSVVVDVTDAGGLEDVILIETTDSASSVLKEFSSLRELENSGVIYLSQIQPGQSENYTFAAKFASFHGNEYQQKSVGFDIHFQITDASSNTPLVLSSSDSEASPEPSVLSSVITLPLTGAWSFESVAVVAGISLIVLGLVVRRRIKRLET</sequence>